<proteinExistence type="inferred from homology"/>
<keyword evidence="2" id="KW-0479">Metal-binding</keyword>
<keyword evidence="3" id="KW-0378">Hydrolase</keyword>
<dbReference type="CDD" id="cd07720">
    <property type="entry name" value="OPHC2-like_MBL-fold"/>
    <property type="match status" value="1"/>
</dbReference>
<dbReference type="GO" id="GO:0016787">
    <property type="term" value="F:hydrolase activity"/>
    <property type="evidence" value="ECO:0007669"/>
    <property type="project" value="UniProtKB-KW"/>
</dbReference>
<dbReference type="PANTHER" id="PTHR42978">
    <property type="entry name" value="QUORUM-QUENCHING LACTONASE YTNP-RELATED-RELATED"/>
    <property type="match status" value="1"/>
</dbReference>
<dbReference type="AlphaFoldDB" id="A0A6J5GQS5"/>
<dbReference type="SUPFAM" id="SSF56281">
    <property type="entry name" value="Metallo-hydrolase/oxidoreductase"/>
    <property type="match status" value="1"/>
</dbReference>
<name>A0A6J5GQS5_9BURK</name>
<accession>A0A6J5GQS5</accession>
<evidence type="ECO:0000259" key="5">
    <source>
        <dbReference type="SMART" id="SM00849"/>
    </source>
</evidence>
<evidence type="ECO:0000256" key="4">
    <source>
        <dbReference type="ARBA" id="ARBA00022833"/>
    </source>
</evidence>
<dbReference type="GO" id="GO:0046872">
    <property type="term" value="F:metal ion binding"/>
    <property type="evidence" value="ECO:0007669"/>
    <property type="project" value="UniProtKB-KW"/>
</dbReference>
<dbReference type="EMBL" id="CADIKI010000020">
    <property type="protein sequence ID" value="CAB3804291.1"/>
    <property type="molecule type" value="Genomic_DNA"/>
</dbReference>
<dbReference type="Gene3D" id="3.60.15.10">
    <property type="entry name" value="Ribonuclease Z/Hydroxyacylglutathione hydrolase-like"/>
    <property type="match status" value="1"/>
</dbReference>
<evidence type="ECO:0000256" key="1">
    <source>
        <dbReference type="ARBA" id="ARBA00007749"/>
    </source>
</evidence>
<evidence type="ECO:0000256" key="3">
    <source>
        <dbReference type="ARBA" id="ARBA00022801"/>
    </source>
</evidence>
<evidence type="ECO:0000313" key="6">
    <source>
        <dbReference type="EMBL" id="CAB3804291.1"/>
    </source>
</evidence>
<keyword evidence="4" id="KW-0862">Zinc</keyword>
<comment type="similarity">
    <text evidence="1">Belongs to the metallo-beta-lactamase superfamily.</text>
</comment>
<reference evidence="6 7" key="1">
    <citation type="submission" date="2020-04" db="EMBL/GenBank/DDBJ databases">
        <authorList>
            <person name="De Canck E."/>
        </authorList>
    </citation>
    <scope>NUCLEOTIDE SEQUENCE [LARGE SCALE GENOMIC DNA]</scope>
    <source>
        <strain evidence="6 7">LMG 27177</strain>
    </source>
</reference>
<dbReference type="SMART" id="SM00849">
    <property type="entry name" value="Lactamase_B"/>
    <property type="match status" value="1"/>
</dbReference>
<dbReference type="InterPro" id="IPR051013">
    <property type="entry name" value="MBL_superfamily_lactonases"/>
</dbReference>
<keyword evidence="7" id="KW-1185">Reference proteome</keyword>
<organism evidence="6 7">
    <name type="scientific">Paraburkholderia fynbosensis</name>
    <dbReference type="NCBI Taxonomy" id="1200993"/>
    <lineage>
        <taxon>Bacteria</taxon>
        <taxon>Pseudomonadati</taxon>
        <taxon>Pseudomonadota</taxon>
        <taxon>Betaproteobacteria</taxon>
        <taxon>Burkholderiales</taxon>
        <taxon>Burkholderiaceae</taxon>
        <taxon>Paraburkholderia</taxon>
    </lineage>
</organism>
<dbReference type="Proteomes" id="UP000494252">
    <property type="component" value="Unassembled WGS sequence"/>
</dbReference>
<dbReference type="InterPro" id="IPR001279">
    <property type="entry name" value="Metallo-B-lactamas"/>
</dbReference>
<dbReference type="InterPro" id="IPR036866">
    <property type="entry name" value="RibonucZ/Hydroxyglut_hydro"/>
</dbReference>
<evidence type="ECO:0000313" key="7">
    <source>
        <dbReference type="Proteomes" id="UP000494252"/>
    </source>
</evidence>
<sequence>MLNKHKVLRSSRMLILVVTGALLGVMTVPAYAAASMVKTSAPGYYRIMLGDFEVTTISDGTFAAPVAKLMTNTTPAVVNQGLKRAFLSNPINMSINAYLINTGSKLVLIDAGLGTFDRGYGPGAGHLLANLKAAGYRPEQIDEIYVTHFHPDHVGGLVTDGKMTFPNAIVRADRHEAAEWLNEANAKRAPNDFRFGEATAALTPYIQAGHFQPFEGATQLIPGIRSVPAPGHTEGHTVYRVDSSGQTMLICGDIIHLPAVQFDNPSIAIAFDNDSKEAIVSRRRIFDEAAERGYLVGTAHVSFPGIGHLRKAGKGYVWVPVDYLPMY</sequence>
<dbReference type="Pfam" id="PF00753">
    <property type="entry name" value="Lactamase_B"/>
    <property type="match status" value="1"/>
</dbReference>
<protein>
    <recommendedName>
        <fullName evidence="5">Metallo-beta-lactamase domain-containing protein</fullName>
    </recommendedName>
</protein>
<gene>
    <name evidence="6" type="ORF">LMG27177_05611</name>
</gene>
<dbReference type="PANTHER" id="PTHR42978:SF6">
    <property type="entry name" value="QUORUM-QUENCHING LACTONASE YTNP-RELATED"/>
    <property type="match status" value="1"/>
</dbReference>
<evidence type="ECO:0000256" key="2">
    <source>
        <dbReference type="ARBA" id="ARBA00022723"/>
    </source>
</evidence>
<feature type="domain" description="Metallo-beta-lactamase" evidence="5">
    <location>
        <begin position="94"/>
        <end position="300"/>
    </location>
</feature>